<evidence type="ECO:0000256" key="5">
    <source>
        <dbReference type="ARBA" id="ARBA00023014"/>
    </source>
</evidence>
<evidence type="ECO:0000256" key="3">
    <source>
        <dbReference type="ARBA" id="ARBA00022723"/>
    </source>
</evidence>
<dbReference type="GO" id="GO:0046872">
    <property type="term" value="F:metal ion binding"/>
    <property type="evidence" value="ECO:0007669"/>
    <property type="project" value="UniProtKB-KW"/>
</dbReference>
<comment type="caution">
    <text evidence="6">The sequence shown here is derived from an EMBL/GenBank/DDBJ whole genome shotgun (WGS) entry which is preliminary data.</text>
</comment>
<dbReference type="Pfam" id="PF06050">
    <property type="entry name" value="HGD-D"/>
    <property type="match status" value="1"/>
</dbReference>
<keyword evidence="5" id="KW-0411">Iron-sulfur</keyword>
<evidence type="ECO:0000256" key="2">
    <source>
        <dbReference type="ARBA" id="ARBA00005806"/>
    </source>
</evidence>
<dbReference type="InterPro" id="IPR010327">
    <property type="entry name" value="FldB/FldC_alpha/beta"/>
</dbReference>
<dbReference type="AlphaFoldDB" id="A0AAE3HE10"/>
<evidence type="ECO:0000313" key="6">
    <source>
        <dbReference type="EMBL" id="MCR1897682.1"/>
    </source>
</evidence>
<dbReference type="Gene3D" id="1.20.1270.370">
    <property type="match status" value="1"/>
</dbReference>
<dbReference type="RefSeq" id="WP_257529091.1">
    <property type="nucleotide sequence ID" value="NZ_JANKAS010000001.1"/>
</dbReference>
<dbReference type="PANTHER" id="PTHR30548">
    <property type="entry name" value="2-HYDROXYGLUTARYL-COA DEHYDRATASE, D-COMPONENT-RELATED"/>
    <property type="match status" value="1"/>
</dbReference>
<dbReference type="EMBL" id="JANKAS010000001">
    <property type="protein sequence ID" value="MCR1897682.1"/>
    <property type="molecule type" value="Genomic_DNA"/>
</dbReference>
<evidence type="ECO:0000256" key="4">
    <source>
        <dbReference type="ARBA" id="ARBA00023004"/>
    </source>
</evidence>
<keyword evidence="3" id="KW-0479">Metal-binding</keyword>
<dbReference type="Gene3D" id="3.40.50.11900">
    <property type="match status" value="1"/>
</dbReference>
<keyword evidence="7" id="KW-1185">Reference proteome</keyword>
<accession>A0AAE3HE10</accession>
<organism evidence="6 7">
    <name type="scientific">Irregularibacter muris</name>
    <dbReference type="NCBI Taxonomy" id="1796619"/>
    <lineage>
        <taxon>Bacteria</taxon>
        <taxon>Bacillati</taxon>
        <taxon>Bacillota</taxon>
        <taxon>Clostridia</taxon>
        <taxon>Eubacteriales</taxon>
        <taxon>Eubacteriaceae</taxon>
        <taxon>Irregularibacter</taxon>
    </lineage>
</organism>
<reference evidence="6" key="1">
    <citation type="submission" date="2022-07" db="EMBL/GenBank/DDBJ databases">
        <title>Enhanced cultured diversity of the mouse gut microbiota enables custom-made synthetic communities.</title>
        <authorList>
            <person name="Afrizal A."/>
        </authorList>
    </citation>
    <scope>NUCLEOTIDE SEQUENCE</scope>
    <source>
        <strain evidence="6">DSM 28593</strain>
    </source>
</reference>
<comment type="cofactor">
    <cofactor evidence="1">
        <name>[4Fe-4S] cluster</name>
        <dbReference type="ChEBI" id="CHEBI:49883"/>
    </cofactor>
</comment>
<dbReference type="GO" id="GO:0051536">
    <property type="term" value="F:iron-sulfur cluster binding"/>
    <property type="evidence" value="ECO:0007669"/>
    <property type="project" value="UniProtKB-KW"/>
</dbReference>
<evidence type="ECO:0000256" key="1">
    <source>
        <dbReference type="ARBA" id="ARBA00001966"/>
    </source>
</evidence>
<sequence length="373" mass="42341">MADIKKMLDKFHEVATNPKMQLERYLAEGKKAVACAPVYTPEEIIHSMDMVPFGVWGADMELKESKRYFPAFICSIAQSVLELGVGGEYEGVSAMVIPNLCDSLKSLGQNWKYGVSGIPLIPMNYPQNRKIKPGIGFTKASYERVIKDLEEITGHQFDDHSLEKSSEIYNKHNAVMREISKLLGDYPSITASQRNDIFKSAYFMLKEQHTLLVKELIEELKKMPKEENKKIQVVTSGILADNPSLLSIFDENNLQIVGDDIAHESRQYRVDTKPADTALEALANKFAEMDYCSVLYDVDKKRADYIVNMAKDRGAKGILMVMTKFCDPEEFDYVIIKKACDAASLHCIQIEVDRQMVNYEQAKTMIQTFKENI</sequence>
<protein>
    <submittedName>
        <fullName evidence="6">2-hydroxyacyl-CoA dehydratase family protein</fullName>
    </submittedName>
</protein>
<comment type="similarity">
    <text evidence="2">Belongs to the FldB/FldC dehydratase alpha/beta subunit family.</text>
</comment>
<evidence type="ECO:0000313" key="7">
    <source>
        <dbReference type="Proteomes" id="UP001205748"/>
    </source>
</evidence>
<dbReference type="Gene3D" id="3.40.50.11890">
    <property type="match status" value="1"/>
</dbReference>
<dbReference type="PANTHER" id="PTHR30548:SF5">
    <property type="entry name" value="SUBUNIT OF OXYGEN-SENSITIVE 2-HYDROXYISOCAPROYL-COA DEHYDRATASE"/>
    <property type="match status" value="1"/>
</dbReference>
<name>A0AAE3HE10_9FIRM</name>
<proteinExistence type="inferred from homology"/>
<keyword evidence="4" id="KW-0408">Iron</keyword>
<dbReference type="Proteomes" id="UP001205748">
    <property type="component" value="Unassembled WGS sequence"/>
</dbReference>
<dbReference type="GO" id="GO:0016836">
    <property type="term" value="F:hydro-lyase activity"/>
    <property type="evidence" value="ECO:0007669"/>
    <property type="project" value="UniProtKB-ARBA"/>
</dbReference>
<gene>
    <name evidence="6" type="ORF">NSA47_01580</name>
</gene>